<protein>
    <submittedName>
        <fullName evidence="2">Uncharacterized protein</fullName>
    </submittedName>
</protein>
<feature type="region of interest" description="Disordered" evidence="1">
    <location>
        <begin position="142"/>
        <end position="177"/>
    </location>
</feature>
<dbReference type="AlphaFoldDB" id="D6Y7H4"/>
<dbReference type="KEGG" id="tbi:Tbis_2987"/>
<feature type="region of interest" description="Disordered" evidence="1">
    <location>
        <begin position="1"/>
        <end position="114"/>
    </location>
</feature>
<gene>
    <name evidence="2" type="ordered locus">Tbis_2987</name>
</gene>
<accession>D6Y7H4</accession>
<keyword evidence="3" id="KW-1185">Reference proteome</keyword>
<organism evidence="2 3">
    <name type="scientific">Thermobispora bispora (strain ATCC 19993 / DSM 43833 / CBS 139.67 / JCM 10125 / KCTC 9307 / NBRC 14880 / R51)</name>
    <dbReference type="NCBI Taxonomy" id="469371"/>
    <lineage>
        <taxon>Bacteria</taxon>
        <taxon>Bacillati</taxon>
        <taxon>Actinomycetota</taxon>
        <taxon>Actinomycetes</taxon>
        <taxon>Streptosporangiales</taxon>
        <taxon>Streptosporangiaceae</taxon>
        <taxon>Thermobispora</taxon>
    </lineage>
</organism>
<dbReference type="EMBL" id="CP001874">
    <property type="protein sequence ID" value="ADG89685.1"/>
    <property type="molecule type" value="Genomic_DNA"/>
</dbReference>
<feature type="compositionally biased region" description="Basic and acidic residues" evidence="1">
    <location>
        <begin position="43"/>
        <end position="54"/>
    </location>
</feature>
<dbReference type="HOGENOM" id="CLU_979808_0_0_11"/>
<evidence type="ECO:0000313" key="2">
    <source>
        <dbReference type="EMBL" id="ADG89685.1"/>
    </source>
</evidence>
<feature type="compositionally biased region" description="Basic and acidic residues" evidence="1">
    <location>
        <begin position="193"/>
        <end position="207"/>
    </location>
</feature>
<feature type="compositionally biased region" description="Basic and acidic residues" evidence="1">
    <location>
        <begin position="76"/>
        <end position="87"/>
    </location>
</feature>
<sequence length="284" mass="30720">MRASRRAVAAGLPSRAGQAGPARRRRPVRRGNPSAARTSTGWRRSDRLGAEARGRRPSGHSGPARRSGGTRLSRRTVREAAHDERHPYPCRGSSVSRRGEPAQWGRGIPASGRMGVSAVRGGSWGAGPHTARRRLGRRAYGRGYQGIGIPGKRRARGRRANECGDQEEDQPVPPEGPWAASRLLALTLGATSDHGRSERTEAGRRVDQPALARPDQHCARPTPRHAVGSHLFNLRDHGAAWPVSRTVLARPSSTSADRSRAVHGEGLAGTRCRGDRCQRPPLTR</sequence>
<proteinExistence type="predicted"/>
<reference evidence="2 3" key="1">
    <citation type="submission" date="2010-01" db="EMBL/GenBank/DDBJ databases">
        <title>The complete genome of Thermobispora bispora DSM 43833.</title>
        <authorList>
            <consortium name="US DOE Joint Genome Institute (JGI-PGF)"/>
            <person name="Lucas S."/>
            <person name="Copeland A."/>
            <person name="Lapidus A."/>
            <person name="Glavina del Rio T."/>
            <person name="Dalin E."/>
            <person name="Tice H."/>
            <person name="Bruce D."/>
            <person name="Goodwin L."/>
            <person name="Pitluck S."/>
            <person name="Kyrpides N."/>
            <person name="Mavromatis K."/>
            <person name="Ivanova N."/>
            <person name="Mikhailova N."/>
            <person name="Chertkov O."/>
            <person name="Brettin T."/>
            <person name="Detter J.C."/>
            <person name="Han C."/>
            <person name="Larimer F."/>
            <person name="Land M."/>
            <person name="Hauser L."/>
            <person name="Markowitz V."/>
            <person name="Cheng J.-F."/>
            <person name="Hugenholtz P."/>
            <person name="Woyke T."/>
            <person name="Wu D."/>
            <person name="Jando M."/>
            <person name="Schneider S."/>
            <person name="Klenk H.-P."/>
            <person name="Eisen J.A."/>
        </authorList>
    </citation>
    <scope>NUCLEOTIDE SEQUENCE [LARGE SCALE GENOMIC DNA]</scope>
    <source>
        <strain evidence="3">ATCC 19993 / DSM 43833 / CBS 139.67 / JCM 10125 / KCTC 9307 / NBRC 14880 / R51</strain>
    </source>
</reference>
<name>D6Y7H4_THEBD</name>
<evidence type="ECO:0000313" key="3">
    <source>
        <dbReference type="Proteomes" id="UP000006640"/>
    </source>
</evidence>
<feature type="region of interest" description="Disordered" evidence="1">
    <location>
        <begin position="191"/>
        <end position="221"/>
    </location>
</feature>
<evidence type="ECO:0000256" key="1">
    <source>
        <dbReference type="SAM" id="MobiDB-lite"/>
    </source>
</evidence>
<feature type="region of interest" description="Disordered" evidence="1">
    <location>
        <begin position="249"/>
        <end position="284"/>
    </location>
</feature>
<dbReference type="Proteomes" id="UP000006640">
    <property type="component" value="Chromosome"/>
</dbReference>